<evidence type="ECO:0000256" key="4">
    <source>
        <dbReference type="HAMAP-Rule" id="MF_00563"/>
    </source>
</evidence>
<sequence length="417" mass="45543">MNYDIRDIALAERGRKRIRWAARHMPVLNQLREEFAAQQPFQGKRLAVSLHITTETAVLLSTLHAGGAEIALCASNPLSTFDDVCAALVEEGMQVYAINGEDLPTYRRHVEQVLDIDPHLVMDDGADLIVELHKRSSSGSVVAGIEETTTGVVRTRALASDKLLRFPVIAVNDTPTKHYFDNRFGTGQNTIDGILRATNTLLAGSTFVVAGYGWCGRGIAARARGMGARVIVCEINPTRALEAYFEGFQVLPMEEAAPLGDIFVTATGMKGVIRKEHILQMKDGALLANSGHFNVEIDVAALEQTAVQTQEIRDHLVEYQLPNGRNVYLLGQGRLVGQVAAEASPAALMDLSFAGQALSTYYLLCTEHRLPPGVHNVPAELDERVAQLKLKALGIRLDTLNADQLTYQASWQYGTAE</sequence>
<gene>
    <name evidence="4" type="primary">ahcY</name>
    <name evidence="10" type="ORF">EI42_02737</name>
</gene>
<keyword evidence="4 7" id="KW-0378">Hydrolase</keyword>
<dbReference type="Proteomes" id="UP000248806">
    <property type="component" value="Unassembled WGS sequence"/>
</dbReference>
<dbReference type="InterPro" id="IPR042172">
    <property type="entry name" value="Adenosylhomocyst_ase-like_sf"/>
</dbReference>
<dbReference type="NCBIfam" id="NF004005">
    <property type="entry name" value="PRK05476.2-3"/>
    <property type="match status" value="1"/>
</dbReference>
<feature type="binding site" evidence="4 5">
    <location>
        <position position="53"/>
    </location>
    <ligand>
        <name>substrate</name>
    </ligand>
</feature>
<dbReference type="PROSITE" id="PS00739">
    <property type="entry name" value="ADOHCYASE_2"/>
    <property type="match status" value="1"/>
</dbReference>
<dbReference type="GO" id="GO:0005829">
    <property type="term" value="C:cytosol"/>
    <property type="evidence" value="ECO:0007669"/>
    <property type="project" value="TreeGrafter"/>
</dbReference>
<protein>
    <recommendedName>
        <fullName evidence="4">Adenosylhomocysteinase</fullName>
        <ecNumber evidence="4">3.13.2.1</ecNumber>
    </recommendedName>
    <alternativeName>
        <fullName evidence="4">S-adenosyl-L-homocysteine hydrolase</fullName>
        <shortName evidence="4">AdoHcyase</shortName>
    </alternativeName>
</protein>
<dbReference type="PANTHER" id="PTHR23420:SF0">
    <property type="entry name" value="ADENOSYLHOMOCYSTEINASE"/>
    <property type="match status" value="1"/>
</dbReference>
<dbReference type="EMBL" id="QKUF01000008">
    <property type="protein sequence ID" value="PZW29443.1"/>
    <property type="molecule type" value="Genomic_DNA"/>
</dbReference>
<dbReference type="InterPro" id="IPR000043">
    <property type="entry name" value="Adenosylhomocysteinase-like"/>
</dbReference>
<dbReference type="PIRSF" id="PIRSF001109">
    <property type="entry name" value="Ad_hcy_hydrolase"/>
    <property type="match status" value="1"/>
</dbReference>
<dbReference type="Pfam" id="PF00670">
    <property type="entry name" value="AdoHcyase_NAD"/>
    <property type="match status" value="1"/>
</dbReference>
<dbReference type="InterPro" id="IPR020082">
    <property type="entry name" value="S-Ado-L-homoCys_hydrolase_CS"/>
</dbReference>
<comment type="function">
    <text evidence="4">May play a key role in the regulation of the intracellular concentration of adenosylhomocysteine.</text>
</comment>
<reference evidence="10 11" key="1">
    <citation type="submission" date="2018-06" db="EMBL/GenBank/DDBJ databases">
        <title>Genomic Encyclopedia of Archaeal and Bacterial Type Strains, Phase II (KMG-II): from individual species to whole genera.</title>
        <authorList>
            <person name="Goeker M."/>
        </authorList>
    </citation>
    <scope>NUCLEOTIDE SEQUENCE [LARGE SCALE GENOMIC DNA]</scope>
    <source>
        <strain evidence="10 11">ATCC BAA-1881</strain>
    </source>
</reference>
<evidence type="ECO:0000259" key="9">
    <source>
        <dbReference type="SMART" id="SM00997"/>
    </source>
</evidence>
<accession>A0A326UFR7</accession>
<feature type="binding site" evidence="4 6">
    <location>
        <begin position="290"/>
        <end position="292"/>
    </location>
    <ligand>
        <name>NAD(+)</name>
        <dbReference type="ChEBI" id="CHEBI:57540"/>
    </ligand>
</feature>
<comment type="cofactor">
    <cofactor evidence="4 6 7">
        <name>NAD(+)</name>
        <dbReference type="ChEBI" id="CHEBI:57540"/>
    </cofactor>
    <text evidence="4 6 7">Binds 1 NAD(+) per subunit.</text>
</comment>
<keyword evidence="3 4" id="KW-0520">NAD</keyword>
<dbReference type="CDD" id="cd00401">
    <property type="entry name" value="SAHH"/>
    <property type="match status" value="1"/>
</dbReference>
<comment type="caution">
    <text evidence="10">The sequence shown here is derived from an EMBL/GenBank/DDBJ whole genome shotgun (WGS) entry which is preliminary data.</text>
</comment>
<dbReference type="SMART" id="SM00996">
    <property type="entry name" value="AdoHcyase"/>
    <property type="match status" value="1"/>
</dbReference>
<feature type="binding site" evidence="4 6">
    <location>
        <begin position="148"/>
        <end position="150"/>
    </location>
    <ligand>
        <name>NAD(+)</name>
        <dbReference type="ChEBI" id="CHEBI:57540"/>
    </ligand>
</feature>
<dbReference type="RefSeq" id="WP_111322831.1">
    <property type="nucleotide sequence ID" value="NZ_BIFX01000001.1"/>
</dbReference>
<dbReference type="InterPro" id="IPR036291">
    <property type="entry name" value="NAD(P)-bd_dom_sf"/>
</dbReference>
<feature type="binding site" evidence="4">
    <location>
        <position position="182"/>
    </location>
    <ligand>
        <name>NAD(+)</name>
        <dbReference type="ChEBI" id="CHEBI:57540"/>
    </ligand>
</feature>
<dbReference type="AlphaFoldDB" id="A0A326UFR7"/>
<evidence type="ECO:0000256" key="2">
    <source>
        <dbReference type="ARBA" id="ARBA00022563"/>
    </source>
</evidence>
<evidence type="ECO:0000313" key="11">
    <source>
        <dbReference type="Proteomes" id="UP000248806"/>
    </source>
</evidence>
<dbReference type="Gene3D" id="3.40.50.1480">
    <property type="entry name" value="Adenosylhomocysteinase-like"/>
    <property type="match status" value="1"/>
</dbReference>
<dbReference type="Pfam" id="PF05221">
    <property type="entry name" value="AdoHcyase"/>
    <property type="match status" value="2"/>
</dbReference>
<keyword evidence="4" id="KW-0963">Cytoplasm</keyword>
<feature type="binding site" evidence="4 5">
    <location>
        <position position="181"/>
    </location>
    <ligand>
        <name>substrate</name>
    </ligand>
</feature>
<feature type="binding site" evidence="4 5">
    <location>
        <position position="124"/>
    </location>
    <ligand>
        <name>substrate</name>
    </ligand>
</feature>
<feature type="binding site" evidence="4">
    <location>
        <begin position="211"/>
        <end position="216"/>
    </location>
    <ligand>
        <name>NAD(+)</name>
        <dbReference type="ChEBI" id="CHEBI:57540"/>
    </ligand>
</feature>
<dbReference type="UniPathway" id="UPA00314">
    <property type="reaction ID" value="UER00076"/>
</dbReference>
<dbReference type="GO" id="GO:0006730">
    <property type="term" value="P:one-carbon metabolic process"/>
    <property type="evidence" value="ECO:0007669"/>
    <property type="project" value="UniProtKB-UniRule"/>
</dbReference>
<dbReference type="GO" id="GO:0071269">
    <property type="term" value="P:L-homocysteine biosynthetic process"/>
    <property type="evidence" value="ECO:0007669"/>
    <property type="project" value="UniProtKB-UniRule"/>
</dbReference>
<dbReference type="SUPFAM" id="SSF51735">
    <property type="entry name" value="NAD(P)-binding Rossmann-fold domains"/>
    <property type="match status" value="1"/>
</dbReference>
<feature type="binding site" evidence="4 5">
    <location>
        <position position="147"/>
    </location>
    <ligand>
        <name>substrate</name>
    </ligand>
</feature>
<evidence type="ECO:0000256" key="5">
    <source>
        <dbReference type="PIRSR" id="PIRSR001109-1"/>
    </source>
</evidence>
<comment type="similarity">
    <text evidence="1 4 8">Belongs to the adenosylhomocysteinase family.</text>
</comment>
<comment type="pathway">
    <text evidence="4 7">Amino-acid biosynthesis; L-homocysteine biosynthesis; L-homocysteine from S-adenosyl-L-homocysteine: step 1/1.</text>
</comment>
<dbReference type="OrthoDB" id="142770at2"/>
<dbReference type="NCBIfam" id="TIGR00936">
    <property type="entry name" value="ahcY"/>
    <property type="match status" value="1"/>
</dbReference>
<evidence type="ECO:0000256" key="1">
    <source>
        <dbReference type="ARBA" id="ARBA00007122"/>
    </source>
</evidence>
<keyword evidence="2 4" id="KW-0554">One-carbon metabolism</keyword>
<dbReference type="SUPFAM" id="SSF52283">
    <property type="entry name" value="Formate/glycerate dehydrogenase catalytic domain-like"/>
    <property type="match status" value="1"/>
</dbReference>
<evidence type="ECO:0000256" key="3">
    <source>
        <dbReference type="ARBA" id="ARBA00023027"/>
    </source>
</evidence>
<comment type="catalytic activity">
    <reaction evidence="4 7">
        <text>S-adenosyl-L-homocysteine + H2O = L-homocysteine + adenosine</text>
        <dbReference type="Rhea" id="RHEA:21708"/>
        <dbReference type="ChEBI" id="CHEBI:15377"/>
        <dbReference type="ChEBI" id="CHEBI:16335"/>
        <dbReference type="ChEBI" id="CHEBI:57856"/>
        <dbReference type="ChEBI" id="CHEBI:58199"/>
        <dbReference type="EC" id="3.13.2.1"/>
    </reaction>
</comment>
<dbReference type="InterPro" id="IPR015878">
    <property type="entry name" value="Ado_hCys_hydrolase_NAD-bd"/>
</dbReference>
<dbReference type="Gene3D" id="3.40.50.720">
    <property type="entry name" value="NAD(P)-binding Rossmann-like Domain"/>
    <property type="match status" value="1"/>
</dbReference>
<comment type="subcellular location">
    <subcellularLocation>
        <location evidence="4">Cytoplasm</location>
    </subcellularLocation>
</comment>
<organism evidence="10 11">
    <name type="scientific">Thermosporothrix hazakensis</name>
    <dbReference type="NCBI Taxonomy" id="644383"/>
    <lineage>
        <taxon>Bacteria</taxon>
        <taxon>Bacillati</taxon>
        <taxon>Chloroflexota</taxon>
        <taxon>Ktedonobacteria</taxon>
        <taxon>Ktedonobacterales</taxon>
        <taxon>Thermosporotrichaceae</taxon>
        <taxon>Thermosporothrix</taxon>
    </lineage>
</organism>
<name>A0A326UFR7_THEHA</name>
<keyword evidence="11" id="KW-1185">Reference proteome</keyword>
<dbReference type="HAMAP" id="MF_00563">
    <property type="entry name" value="AdoHcyase"/>
    <property type="match status" value="1"/>
</dbReference>
<feature type="binding site" evidence="4 6">
    <location>
        <position position="234"/>
    </location>
    <ligand>
        <name>NAD(+)</name>
        <dbReference type="ChEBI" id="CHEBI:57540"/>
    </ligand>
</feature>
<evidence type="ECO:0000256" key="7">
    <source>
        <dbReference type="RuleBase" id="RU000548"/>
    </source>
</evidence>
<dbReference type="GO" id="GO:0033353">
    <property type="term" value="P:S-adenosylmethionine cycle"/>
    <property type="evidence" value="ECO:0007669"/>
    <property type="project" value="TreeGrafter"/>
</dbReference>
<feature type="binding site" evidence="4 5">
    <location>
        <position position="177"/>
    </location>
    <ligand>
        <name>substrate</name>
    </ligand>
</feature>
<feature type="domain" description="S-adenosyl-L-homocysteine hydrolase NAD binding" evidence="9">
    <location>
        <begin position="182"/>
        <end position="343"/>
    </location>
</feature>
<evidence type="ECO:0000256" key="8">
    <source>
        <dbReference type="RuleBase" id="RU004166"/>
    </source>
</evidence>
<evidence type="ECO:0000313" key="10">
    <source>
        <dbReference type="EMBL" id="PZW29443.1"/>
    </source>
</evidence>
<proteinExistence type="inferred from homology"/>
<dbReference type="EC" id="3.13.2.1" evidence="4"/>
<comment type="caution">
    <text evidence="4">Lacks conserved residue(s) required for the propagation of feature annotation.</text>
</comment>
<feature type="binding site" evidence="6">
    <location>
        <begin position="213"/>
        <end position="218"/>
    </location>
    <ligand>
        <name>NAD(+)</name>
        <dbReference type="ChEBI" id="CHEBI:57540"/>
    </ligand>
</feature>
<dbReference type="SMART" id="SM00997">
    <property type="entry name" value="AdoHcyase_NAD"/>
    <property type="match status" value="1"/>
</dbReference>
<dbReference type="PANTHER" id="PTHR23420">
    <property type="entry name" value="ADENOSYLHOMOCYSTEINASE"/>
    <property type="match status" value="1"/>
</dbReference>
<dbReference type="GO" id="GO:0004013">
    <property type="term" value="F:adenosylhomocysteinase activity"/>
    <property type="evidence" value="ECO:0007669"/>
    <property type="project" value="UniProtKB-UniRule"/>
</dbReference>
<evidence type="ECO:0000256" key="6">
    <source>
        <dbReference type="PIRSR" id="PIRSR001109-2"/>
    </source>
</evidence>